<evidence type="ECO:0000256" key="4">
    <source>
        <dbReference type="ARBA" id="ARBA00023027"/>
    </source>
</evidence>
<evidence type="ECO:0000256" key="6">
    <source>
        <dbReference type="PROSITE-ProRule" id="PRU00236"/>
    </source>
</evidence>
<proteinExistence type="inferred from homology"/>
<comment type="catalytic activity">
    <reaction evidence="5">
        <text>N(6)-acetyl-L-lysyl-[protein] + NAD(+) + H2O = 2''-O-acetyl-ADP-D-ribose + nicotinamide + L-lysyl-[protein]</text>
        <dbReference type="Rhea" id="RHEA:43636"/>
        <dbReference type="Rhea" id="RHEA-COMP:9752"/>
        <dbReference type="Rhea" id="RHEA-COMP:10731"/>
        <dbReference type="ChEBI" id="CHEBI:15377"/>
        <dbReference type="ChEBI" id="CHEBI:17154"/>
        <dbReference type="ChEBI" id="CHEBI:29969"/>
        <dbReference type="ChEBI" id="CHEBI:57540"/>
        <dbReference type="ChEBI" id="CHEBI:61930"/>
        <dbReference type="ChEBI" id="CHEBI:83767"/>
        <dbReference type="EC" id="2.3.1.286"/>
    </reaction>
</comment>
<evidence type="ECO:0000256" key="1">
    <source>
        <dbReference type="ARBA" id="ARBA00022679"/>
    </source>
</evidence>
<comment type="subcellular location">
    <subcellularLocation>
        <location evidence="5">Cytoplasm</location>
    </subcellularLocation>
</comment>
<evidence type="ECO:0000259" key="7">
    <source>
        <dbReference type="PROSITE" id="PS50305"/>
    </source>
</evidence>
<organism evidence="8 9">
    <name type="scientific">Kribbella shirazensis</name>
    <dbReference type="NCBI Taxonomy" id="1105143"/>
    <lineage>
        <taxon>Bacteria</taxon>
        <taxon>Bacillati</taxon>
        <taxon>Actinomycetota</taxon>
        <taxon>Actinomycetes</taxon>
        <taxon>Propionibacteriales</taxon>
        <taxon>Kribbellaceae</taxon>
        <taxon>Kribbella</taxon>
    </lineage>
</organism>
<feature type="binding site" evidence="5">
    <location>
        <position position="281"/>
    </location>
    <ligand>
        <name>NAD(+)</name>
        <dbReference type="ChEBI" id="CHEBI:57540"/>
    </ligand>
</feature>
<dbReference type="InterPro" id="IPR029035">
    <property type="entry name" value="DHS-like_NAD/FAD-binding_dom"/>
</dbReference>
<feature type="domain" description="Deacetylase sirtuin-type" evidence="7">
    <location>
        <begin position="18"/>
        <end position="299"/>
    </location>
</feature>
<dbReference type="InterPro" id="IPR003000">
    <property type="entry name" value="Sirtuin"/>
</dbReference>
<dbReference type="RefSeq" id="WP_167213575.1">
    <property type="nucleotide sequence ID" value="NZ_JAASRO010000001.1"/>
</dbReference>
<keyword evidence="3 5" id="KW-0862">Zinc</keyword>
<dbReference type="GO" id="GO:0070403">
    <property type="term" value="F:NAD+ binding"/>
    <property type="evidence" value="ECO:0007669"/>
    <property type="project" value="UniProtKB-UniRule"/>
</dbReference>
<protein>
    <recommendedName>
        <fullName evidence="5">NAD-dependent protein deacetylase</fullName>
        <ecNumber evidence="5">2.3.1.286</ecNumber>
    </recommendedName>
    <alternativeName>
        <fullName evidence="5">Regulatory protein SIR2 homolog</fullName>
    </alternativeName>
</protein>
<dbReference type="InterPro" id="IPR050134">
    <property type="entry name" value="NAD-dep_sirtuin_deacylases"/>
</dbReference>
<feature type="binding site" evidence="5">
    <location>
        <begin position="42"/>
        <end position="62"/>
    </location>
    <ligand>
        <name>NAD(+)</name>
        <dbReference type="ChEBI" id="CHEBI:57540"/>
    </ligand>
</feature>
<keyword evidence="4 5" id="KW-0520">NAD</keyword>
<keyword evidence="9" id="KW-1185">Reference proteome</keyword>
<dbReference type="InterPro" id="IPR026590">
    <property type="entry name" value="Ssirtuin_cat_dom"/>
</dbReference>
<comment type="caution">
    <text evidence="8">The sequence shown here is derived from an EMBL/GenBank/DDBJ whole genome shotgun (WGS) entry which is preliminary data.</text>
</comment>
<keyword evidence="1 5" id="KW-0808">Transferase</keyword>
<feature type="binding site" evidence="5 6">
    <location>
        <position position="197"/>
    </location>
    <ligand>
        <name>Zn(2+)</name>
        <dbReference type="ChEBI" id="CHEBI:29105"/>
    </ligand>
</feature>
<keyword evidence="2 5" id="KW-0479">Metal-binding</keyword>
<dbReference type="InterPro" id="IPR026591">
    <property type="entry name" value="Sirtuin_cat_small_dom_sf"/>
</dbReference>
<feature type="binding site" evidence="5">
    <location>
        <begin position="237"/>
        <end position="239"/>
    </location>
    <ligand>
        <name>NAD(+)</name>
        <dbReference type="ChEBI" id="CHEBI:57540"/>
    </ligand>
</feature>
<evidence type="ECO:0000256" key="5">
    <source>
        <dbReference type="HAMAP-Rule" id="MF_01967"/>
    </source>
</evidence>
<dbReference type="Gene3D" id="3.40.50.1220">
    <property type="entry name" value="TPP-binding domain"/>
    <property type="match status" value="1"/>
</dbReference>
<feature type="binding site" evidence="5 6">
    <location>
        <position position="149"/>
    </location>
    <ligand>
        <name>Zn(2+)</name>
        <dbReference type="ChEBI" id="CHEBI:29105"/>
    </ligand>
</feature>
<name>A0A7X5VHS7_9ACTN</name>
<accession>A0A7X5VHS7</accession>
<gene>
    <name evidence="5" type="primary">cobB</name>
    <name evidence="8" type="ORF">BJY22_006115</name>
</gene>
<sequence>MRSRPTLEWAPGPDVLALEPGATDIGPVAQVVAAGRVVVLSGAGISTESGIPDYRGETGSLRTHTPMTYGDFTASAEARQRYWARSHLGWRTIARAEPNDGHRAVAALQARGYLSGVITQNVDGLHQAAGARDVVELHGNLDRILCLGCGRTSAREVLDRRLRAANQAFTAEATRINPDGDVELPDDIVRTFTVVACTVCGGVLKPDVVFFGENVPRNRVERCYRLIDDANAVLVLGSSLTVMSGFRFVRHAAKSGTPVLIVNQGVTRGDPYATHRVNLPLGRALTEVAAELVTELVAETTGPSHA</sequence>
<evidence type="ECO:0000313" key="8">
    <source>
        <dbReference type="EMBL" id="NIK60398.1"/>
    </source>
</evidence>
<dbReference type="PANTHER" id="PTHR11085">
    <property type="entry name" value="NAD-DEPENDENT PROTEIN DEACYLASE SIRTUIN-5, MITOCHONDRIAL-RELATED"/>
    <property type="match status" value="1"/>
</dbReference>
<dbReference type="Gene3D" id="3.30.1600.10">
    <property type="entry name" value="SIR2/SIRT2 'Small Domain"/>
    <property type="match status" value="1"/>
</dbReference>
<dbReference type="HAMAP" id="MF_01967">
    <property type="entry name" value="Sirtuin_ClassII"/>
    <property type="match status" value="1"/>
</dbReference>
<evidence type="ECO:0000256" key="2">
    <source>
        <dbReference type="ARBA" id="ARBA00022723"/>
    </source>
</evidence>
<dbReference type="GO" id="GO:0005737">
    <property type="term" value="C:cytoplasm"/>
    <property type="evidence" value="ECO:0007669"/>
    <property type="project" value="UniProtKB-SubCell"/>
</dbReference>
<dbReference type="InterPro" id="IPR026587">
    <property type="entry name" value="Sirtuin_class_II"/>
</dbReference>
<dbReference type="Proteomes" id="UP000555407">
    <property type="component" value="Unassembled WGS sequence"/>
</dbReference>
<feature type="binding site" evidence="5">
    <location>
        <begin position="120"/>
        <end position="123"/>
    </location>
    <ligand>
        <name>NAD(+)</name>
        <dbReference type="ChEBI" id="CHEBI:57540"/>
    </ligand>
</feature>
<feature type="binding site" evidence="5 6">
    <location>
        <position position="146"/>
    </location>
    <ligand>
        <name>Zn(2+)</name>
        <dbReference type="ChEBI" id="CHEBI:29105"/>
    </ligand>
</feature>
<dbReference type="GO" id="GO:0008270">
    <property type="term" value="F:zinc ion binding"/>
    <property type="evidence" value="ECO:0007669"/>
    <property type="project" value="UniProtKB-UniRule"/>
</dbReference>
<evidence type="ECO:0000256" key="3">
    <source>
        <dbReference type="ARBA" id="ARBA00022833"/>
    </source>
</evidence>
<dbReference type="PROSITE" id="PS50305">
    <property type="entry name" value="SIRTUIN"/>
    <property type="match status" value="1"/>
</dbReference>
<keyword evidence="5" id="KW-0963">Cytoplasm</keyword>
<dbReference type="Pfam" id="PF02146">
    <property type="entry name" value="SIR2"/>
    <property type="match status" value="1"/>
</dbReference>
<dbReference type="AlphaFoldDB" id="A0A7X5VHS7"/>
<dbReference type="PANTHER" id="PTHR11085:SF10">
    <property type="entry name" value="NAD-DEPENDENT PROTEIN DEACYLASE SIRTUIN-5, MITOCHONDRIAL-RELATED"/>
    <property type="match status" value="1"/>
</dbReference>
<dbReference type="EC" id="2.3.1.286" evidence="5"/>
<dbReference type="GO" id="GO:0017136">
    <property type="term" value="F:histone deacetylase activity, NAD-dependent"/>
    <property type="evidence" value="ECO:0007669"/>
    <property type="project" value="TreeGrafter"/>
</dbReference>
<feature type="binding site" evidence="5 6">
    <location>
        <position position="200"/>
    </location>
    <ligand>
        <name>Zn(2+)</name>
        <dbReference type="ChEBI" id="CHEBI:29105"/>
    </ligand>
</feature>
<feature type="active site" description="Proton acceptor" evidence="5 6">
    <location>
        <position position="138"/>
    </location>
</feature>
<comment type="similarity">
    <text evidence="5">Belongs to the sirtuin family. Class II subfamily.</text>
</comment>
<evidence type="ECO:0000313" key="9">
    <source>
        <dbReference type="Proteomes" id="UP000555407"/>
    </source>
</evidence>
<feature type="binding site" evidence="5">
    <location>
        <begin position="263"/>
        <end position="265"/>
    </location>
    <ligand>
        <name>NAD(+)</name>
        <dbReference type="ChEBI" id="CHEBI:57540"/>
    </ligand>
</feature>
<dbReference type="SUPFAM" id="SSF52467">
    <property type="entry name" value="DHS-like NAD/FAD-binding domain"/>
    <property type="match status" value="1"/>
</dbReference>
<dbReference type="EMBL" id="JAASRO010000001">
    <property type="protein sequence ID" value="NIK60398.1"/>
    <property type="molecule type" value="Genomic_DNA"/>
</dbReference>
<dbReference type="NCBIfam" id="NF003738">
    <property type="entry name" value="PRK05333.1"/>
    <property type="match status" value="1"/>
</dbReference>
<reference evidence="8 9" key="1">
    <citation type="submission" date="2020-03" db="EMBL/GenBank/DDBJ databases">
        <title>Sequencing the genomes of 1000 actinobacteria strains.</title>
        <authorList>
            <person name="Klenk H.-P."/>
        </authorList>
    </citation>
    <scope>NUCLEOTIDE SEQUENCE [LARGE SCALE GENOMIC DNA]</scope>
    <source>
        <strain evidence="8 9">DSM 45490</strain>
    </source>
</reference>
<comment type="cofactor">
    <cofactor evidence="5">
        <name>Zn(2+)</name>
        <dbReference type="ChEBI" id="CHEBI:29105"/>
    </cofactor>
    <text evidence="5">Binds 1 zinc ion per subunit.</text>
</comment>
<comment type="function">
    <text evidence="5">NAD-dependent protein deacetylase which modulates the activities of several enzymes which are inactive in their acetylated form.</text>
</comment>